<organism evidence="2 3">
    <name type="scientific">Grus japonensis</name>
    <name type="common">Japanese crane</name>
    <name type="synonym">Red-crowned crane</name>
    <dbReference type="NCBI Taxonomy" id="30415"/>
    <lineage>
        <taxon>Eukaryota</taxon>
        <taxon>Metazoa</taxon>
        <taxon>Chordata</taxon>
        <taxon>Craniata</taxon>
        <taxon>Vertebrata</taxon>
        <taxon>Euteleostomi</taxon>
        <taxon>Archelosauria</taxon>
        <taxon>Archosauria</taxon>
        <taxon>Dinosauria</taxon>
        <taxon>Saurischia</taxon>
        <taxon>Theropoda</taxon>
        <taxon>Coelurosauria</taxon>
        <taxon>Aves</taxon>
        <taxon>Neognathae</taxon>
        <taxon>Neoaves</taxon>
        <taxon>Gruiformes</taxon>
        <taxon>Gruidae</taxon>
        <taxon>Grus</taxon>
    </lineage>
</organism>
<dbReference type="Proteomes" id="UP001623348">
    <property type="component" value="Unassembled WGS sequence"/>
</dbReference>
<dbReference type="EMBL" id="BAAFJT010000003">
    <property type="protein sequence ID" value="GAB0186526.1"/>
    <property type="molecule type" value="Genomic_DNA"/>
</dbReference>
<comment type="caution">
    <text evidence="2">The sequence shown here is derived from an EMBL/GenBank/DDBJ whole genome shotgun (WGS) entry which is preliminary data.</text>
</comment>
<evidence type="ECO:0000256" key="1">
    <source>
        <dbReference type="SAM" id="MobiDB-lite"/>
    </source>
</evidence>
<evidence type="ECO:0000313" key="3">
    <source>
        <dbReference type="Proteomes" id="UP001623348"/>
    </source>
</evidence>
<feature type="region of interest" description="Disordered" evidence="1">
    <location>
        <begin position="1"/>
        <end position="23"/>
    </location>
</feature>
<evidence type="ECO:0000313" key="2">
    <source>
        <dbReference type="EMBL" id="GAB0186526.1"/>
    </source>
</evidence>
<sequence length="165" mass="17962">MEKTMVRQAVPLQPKETDGGADIHLHPMVDPTLEQVDAPKGGCDPTGSPCWSKLLVGPVAPLRGSPGWSTFAGRTCDPVGDPRRSRLFMKDCTPWKGLMLEQFVKNCSLWEGLMLEKFLEDCLLWEGPHAGAGEECEEEGAAETTCDELTAIPIPHPPVPLKGSR</sequence>
<keyword evidence="3" id="KW-1185">Reference proteome</keyword>
<protein>
    <submittedName>
        <fullName evidence="2">Zinc finger and BTB domain-containing protein 5</fullName>
    </submittedName>
</protein>
<reference evidence="2 3" key="1">
    <citation type="submission" date="2024-06" db="EMBL/GenBank/DDBJ databases">
        <title>The draft genome of Grus japonensis, version 3.</title>
        <authorList>
            <person name="Nabeshima K."/>
            <person name="Suzuki S."/>
            <person name="Onuma M."/>
        </authorList>
    </citation>
    <scope>NUCLEOTIDE SEQUENCE [LARGE SCALE GENOMIC DNA]</scope>
    <source>
        <strain evidence="2 3">451A</strain>
    </source>
</reference>
<gene>
    <name evidence="2" type="ORF">GRJ2_001117900</name>
</gene>
<dbReference type="AlphaFoldDB" id="A0ABC9WMN4"/>
<proteinExistence type="predicted"/>
<accession>A0ABC9WMN4</accession>
<name>A0ABC9WMN4_GRUJA</name>